<keyword evidence="2" id="KW-0732">Signal</keyword>
<dbReference type="AlphaFoldDB" id="A0A1D2MPU5"/>
<feature type="chain" id="PRO_5008904367" evidence="2">
    <location>
        <begin position="30"/>
        <end position="298"/>
    </location>
</feature>
<gene>
    <name evidence="3" type="ORF">Ocin01_11594</name>
</gene>
<feature type="region of interest" description="Disordered" evidence="1">
    <location>
        <begin position="190"/>
        <end position="219"/>
    </location>
</feature>
<dbReference type="EMBL" id="LJIJ01000715">
    <property type="protein sequence ID" value="ODM95087.1"/>
    <property type="molecule type" value="Genomic_DNA"/>
</dbReference>
<feature type="region of interest" description="Disordered" evidence="1">
    <location>
        <begin position="233"/>
        <end position="298"/>
    </location>
</feature>
<organism evidence="3 4">
    <name type="scientific">Orchesella cincta</name>
    <name type="common">Springtail</name>
    <name type="synonym">Podura cincta</name>
    <dbReference type="NCBI Taxonomy" id="48709"/>
    <lineage>
        <taxon>Eukaryota</taxon>
        <taxon>Metazoa</taxon>
        <taxon>Ecdysozoa</taxon>
        <taxon>Arthropoda</taxon>
        <taxon>Hexapoda</taxon>
        <taxon>Collembola</taxon>
        <taxon>Entomobryomorpha</taxon>
        <taxon>Entomobryoidea</taxon>
        <taxon>Orchesellidae</taxon>
        <taxon>Orchesellinae</taxon>
        <taxon>Orchesella</taxon>
    </lineage>
</organism>
<evidence type="ECO:0000256" key="2">
    <source>
        <dbReference type="SAM" id="SignalP"/>
    </source>
</evidence>
<evidence type="ECO:0000256" key="1">
    <source>
        <dbReference type="SAM" id="MobiDB-lite"/>
    </source>
</evidence>
<evidence type="ECO:0000313" key="3">
    <source>
        <dbReference type="EMBL" id="ODM95087.1"/>
    </source>
</evidence>
<evidence type="ECO:0000313" key="4">
    <source>
        <dbReference type="Proteomes" id="UP000094527"/>
    </source>
</evidence>
<protein>
    <submittedName>
        <fullName evidence="3">Uncharacterized protein</fullName>
    </submittedName>
</protein>
<comment type="caution">
    <text evidence="3">The sequence shown here is derived from an EMBL/GenBank/DDBJ whole genome shotgun (WGS) entry which is preliminary data.</text>
</comment>
<sequence length="298" mass="32887">MLSLLLSPLKVTVTLIFVTFFTSLSSVTAIEEDFNDIEFIQKYDEVALKVACEAMSASDPELYKLNLTRPFSYQDVTKLAFLNKGLQLSTRMIEFPDDIAWKRKLVNIMFSIWFNYCPDTYINHNYMKIMRELIMIYINSLEVRSTESVEVWEALTKSLQHCQQSEATVYNFTHIAYMVNGIVVDVPNNNITVKPKPQPPPSPQNGEEDINGTTTGVKGKAGVDEASMLLSGRVDAPGADGSDEGFVTETSGEKIASTESPTDPGDDGGDGGSEPSEPPPPHHQLLQPTPTSPKSISI</sequence>
<feature type="signal peptide" evidence="2">
    <location>
        <begin position="1"/>
        <end position="29"/>
    </location>
</feature>
<proteinExistence type="predicted"/>
<accession>A0A1D2MPU5</accession>
<keyword evidence="4" id="KW-1185">Reference proteome</keyword>
<name>A0A1D2MPU5_ORCCI</name>
<reference evidence="3 4" key="1">
    <citation type="journal article" date="2016" name="Genome Biol. Evol.">
        <title>Gene Family Evolution Reflects Adaptation to Soil Environmental Stressors in the Genome of the Collembolan Orchesella cincta.</title>
        <authorList>
            <person name="Faddeeva-Vakhrusheva A."/>
            <person name="Derks M.F."/>
            <person name="Anvar S.Y."/>
            <person name="Agamennone V."/>
            <person name="Suring W."/>
            <person name="Smit S."/>
            <person name="van Straalen N.M."/>
            <person name="Roelofs D."/>
        </authorList>
    </citation>
    <scope>NUCLEOTIDE SEQUENCE [LARGE SCALE GENOMIC DNA]</scope>
    <source>
        <tissue evidence="3">Mixed pool</tissue>
    </source>
</reference>
<dbReference type="Proteomes" id="UP000094527">
    <property type="component" value="Unassembled WGS sequence"/>
</dbReference>